<dbReference type="InterPro" id="IPR004390">
    <property type="entry name" value="SR_rcpt_FtsY"/>
</dbReference>
<name>A0A6N2Z8M4_9FIRM</name>
<dbReference type="Gene3D" id="1.20.120.140">
    <property type="entry name" value="Signal recognition particle SRP54, nucleotide-binding domain"/>
    <property type="match status" value="1"/>
</dbReference>
<keyword evidence="3 9" id="KW-0547">Nucleotide-binding</keyword>
<dbReference type="InterPro" id="IPR000897">
    <property type="entry name" value="SRP54_GTPase_dom"/>
</dbReference>
<dbReference type="InterPro" id="IPR036225">
    <property type="entry name" value="SRP/SRP_N"/>
</dbReference>
<accession>A0A6N2Z8M4</accession>
<comment type="subunit">
    <text evidence="9">Part of the signal recognition particle protein translocation system, which is composed of SRP and FtsY.</text>
</comment>
<dbReference type="SMART" id="SM00963">
    <property type="entry name" value="SRP54_N"/>
    <property type="match status" value="1"/>
</dbReference>
<keyword evidence="5 9" id="KW-0342">GTP-binding</keyword>
<evidence type="ECO:0000256" key="3">
    <source>
        <dbReference type="ARBA" id="ARBA00022741"/>
    </source>
</evidence>
<keyword evidence="4 9" id="KW-0378">Hydrolase</keyword>
<dbReference type="GO" id="GO:0005525">
    <property type="term" value="F:GTP binding"/>
    <property type="evidence" value="ECO:0007669"/>
    <property type="project" value="UniProtKB-UniRule"/>
</dbReference>
<dbReference type="GO" id="GO:0005886">
    <property type="term" value="C:plasma membrane"/>
    <property type="evidence" value="ECO:0007669"/>
    <property type="project" value="UniProtKB-SubCell"/>
</dbReference>
<evidence type="ECO:0000256" key="8">
    <source>
        <dbReference type="ARBA" id="ARBA00048027"/>
    </source>
</evidence>
<feature type="binding site" evidence="9">
    <location>
        <begin position="258"/>
        <end position="265"/>
    </location>
    <ligand>
        <name>GTP</name>
        <dbReference type="ChEBI" id="CHEBI:37565"/>
    </ligand>
</feature>
<evidence type="ECO:0000256" key="2">
    <source>
        <dbReference type="ARBA" id="ARBA00022490"/>
    </source>
</evidence>
<dbReference type="AlphaFoldDB" id="A0A6N2Z8M4"/>
<feature type="compositionally biased region" description="Basic and acidic residues" evidence="10">
    <location>
        <begin position="37"/>
        <end position="47"/>
    </location>
</feature>
<comment type="catalytic activity">
    <reaction evidence="8 9">
        <text>GTP + H2O = GDP + phosphate + H(+)</text>
        <dbReference type="Rhea" id="RHEA:19669"/>
        <dbReference type="ChEBI" id="CHEBI:15377"/>
        <dbReference type="ChEBI" id="CHEBI:15378"/>
        <dbReference type="ChEBI" id="CHEBI:37565"/>
        <dbReference type="ChEBI" id="CHEBI:43474"/>
        <dbReference type="ChEBI" id="CHEBI:58189"/>
        <dbReference type="EC" id="3.6.5.4"/>
    </reaction>
</comment>
<dbReference type="Pfam" id="PF00448">
    <property type="entry name" value="SRP54"/>
    <property type="match status" value="1"/>
</dbReference>
<dbReference type="RefSeq" id="WP_156530621.1">
    <property type="nucleotide sequence ID" value="NZ_CACRUE010000012.1"/>
</dbReference>
<evidence type="ECO:0000256" key="10">
    <source>
        <dbReference type="SAM" id="MobiDB-lite"/>
    </source>
</evidence>
<dbReference type="FunFam" id="1.20.120.140:FF:000002">
    <property type="entry name" value="Signal recognition particle receptor FtsY"/>
    <property type="match status" value="1"/>
</dbReference>
<evidence type="ECO:0000256" key="9">
    <source>
        <dbReference type="HAMAP-Rule" id="MF_00920"/>
    </source>
</evidence>
<feature type="domain" description="SRP54-type proteins GTP-binding" evidence="11">
    <location>
        <begin position="425"/>
        <end position="438"/>
    </location>
</feature>
<dbReference type="NCBIfam" id="TIGR00064">
    <property type="entry name" value="ftsY"/>
    <property type="match status" value="1"/>
</dbReference>
<reference evidence="12" key="1">
    <citation type="submission" date="2019-11" db="EMBL/GenBank/DDBJ databases">
        <authorList>
            <person name="Feng L."/>
        </authorList>
    </citation>
    <scope>NUCLEOTIDE SEQUENCE</scope>
    <source>
        <strain evidence="12">IbartlettiiLFYP30</strain>
    </source>
</reference>
<protein>
    <recommendedName>
        <fullName evidence="9">Signal recognition particle receptor FtsY</fullName>
        <shortName evidence="9">SRP receptor</shortName>
        <ecNumber evidence="9">3.6.5.4</ecNumber>
    </recommendedName>
</protein>
<keyword evidence="6 9" id="KW-0472">Membrane</keyword>
<feature type="compositionally biased region" description="Acidic residues" evidence="10">
    <location>
        <begin position="16"/>
        <end position="35"/>
    </location>
</feature>
<dbReference type="SUPFAM" id="SSF52540">
    <property type="entry name" value="P-loop containing nucleoside triphosphate hydrolases"/>
    <property type="match status" value="1"/>
</dbReference>
<evidence type="ECO:0000256" key="1">
    <source>
        <dbReference type="ARBA" id="ARBA00022475"/>
    </source>
</evidence>
<dbReference type="GO" id="GO:0005047">
    <property type="term" value="F:signal recognition particle binding"/>
    <property type="evidence" value="ECO:0007669"/>
    <property type="project" value="TreeGrafter"/>
</dbReference>
<comment type="similarity">
    <text evidence="9">Belongs to the GTP-binding SRP family. FtsY subfamily.</text>
</comment>
<dbReference type="Pfam" id="PF02881">
    <property type="entry name" value="SRP54_N"/>
    <property type="match status" value="1"/>
</dbReference>
<feature type="binding site" evidence="9">
    <location>
        <begin position="404"/>
        <end position="407"/>
    </location>
    <ligand>
        <name>GTP</name>
        <dbReference type="ChEBI" id="CHEBI:37565"/>
    </ligand>
</feature>
<feature type="compositionally biased region" description="Acidic residues" evidence="10">
    <location>
        <begin position="63"/>
        <end position="73"/>
    </location>
</feature>
<keyword evidence="1 9" id="KW-1003">Cell membrane</keyword>
<keyword evidence="7 9" id="KW-0675">Receptor</keyword>
<sequence length="452" mass="50721">MFKKLFGFGKKKKEEIQEEPVEELEVEETEEDSQNVEDSKEEVKSDLENDEDNSEYDSQKEQEEVEILEEDEIESNKIEETKNEEAVSQEILEEQIETKEEAKEEIAEIEEIKAEDIETQEKQDEIEESEDTVENQIDDEVEEEEEKPKKVSLFDRLKQGLTKAKQGITDRIDEVLKAYTKVDEELLEDLEEVLITADVGVNTTMDIIEKLEDVIRTKKITDPQDVREELKLIIEDILSKDDTKLDVSHSPTIILMVGVNGVGKTTTIGKLAHRYKSEGKKVLLAAGDTFRAAAIDQLEVWANRCNVDIIKHQEGADPGAVIFDAIKASKARGVDVLICDTAGRLHNKSNLMNELGKVFKIVDREYPEAKKEVLLVVDATTGQNAVSQAKSFKEVCDITGLALTKLDGTAKGGVILAVKSEVDVPVKLIGVGEKMEDLQDFDSKSFVDALFS</sequence>
<comment type="subcellular location">
    <subcellularLocation>
        <location evidence="9">Cell membrane</location>
        <topology evidence="9">Peripheral membrane protein</topology>
        <orientation evidence="9">Cytoplasmic side</orientation>
    </subcellularLocation>
    <subcellularLocation>
        <location evidence="9">Cytoplasm</location>
    </subcellularLocation>
</comment>
<dbReference type="SMART" id="SM00962">
    <property type="entry name" value="SRP54"/>
    <property type="match status" value="1"/>
</dbReference>
<dbReference type="SMART" id="SM00382">
    <property type="entry name" value="AAA"/>
    <property type="match status" value="1"/>
</dbReference>
<feature type="compositionally biased region" description="Basic and acidic residues" evidence="10">
    <location>
        <begin position="74"/>
        <end position="85"/>
    </location>
</feature>
<dbReference type="InterPro" id="IPR013822">
    <property type="entry name" value="Signal_recog_particl_SRP54_hlx"/>
</dbReference>
<evidence type="ECO:0000259" key="11">
    <source>
        <dbReference type="PROSITE" id="PS00300"/>
    </source>
</evidence>
<dbReference type="GO" id="GO:0003924">
    <property type="term" value="F:GTPase activity"/>
    <property type="evidence" value="ECO:0007669"/>
    <property type="project" value="UniProtKB-UniRule"/>
</dbReference>
<dbReference type="EC" id="3.6.5.4" evidence="9"/>
<dbReference type="GO" id="GO:0006614">
    <property type="term" value="P:SRP-dependent cotranslational protein targeting to membrane"/>
    <property type="evidence" value="ECO:0007669"/>
    <property type="project" value="InterPro"/>
</dbReference>
<evidence type="ECO:0000256" key="4">
    <source>
        <dbReference type="ARBA" id="ARBA00022801"/>
    </source>
</evidence>
<dbReference type="GO" id="GO:0005737">
    <property type="term" value="C:cytoplasm"/>
    <property type="evidence" value="ECO:0007669"/>
    <property type="project" value="UniProtKB-SubCell"/>
</dbReference>
<dbReference type="PROSITE" id="PS00300">
    <property type="entry name" value="SRP54"/>
    <property type="match status" value="1"/>
</dbReference>
<keyword evidence="2 9" id="KW-0963">Cytoplasm</keyword>
<proteinExistence type="inferred from homology"/>
<dbReference type="InterPro" id="IPR027417">
    <property type="entry name" value="P-loop_NTPase"/>
</dbReference>
<feature type="binding site" evidence="9">
    <location>
        <begin position="340"/>
        <end position="344"/>
    </location>
    <ligand>
        <name>GTP</name>
        <dbReference type="ChEBI" id="CHEBI:37565"/>
    </ligand>
</feature>
<feature type="region of interest" description="Disordered" evidence="10">
    <location>
        <begin position="117"/>
        <end position="148"/>
    </location>
</feature>
<gene>
    <name evidence="9 12" type="primary">ftsY</name>
    <name evidence="12" type="ORF">IBLFYP30_00014</name>
</gene>
<organism evidence="12">
    <name type="scientific">Intestinibacter bartlettii</name>
    <dbReference type="NCBI Taxonomy" id="261299"/>
    <lineage>
        <taxon>Bacteria</taxon>
        <taxon>Bacillati</taxon>
        <taxon>Bacillota</taxon>
        <taxon>Clostridia</taxon>
        <taxon>Peptostreptococcales</taxon>
        <taxon>Peptostreptococcaceae</taxon>
        <taxon>Intestinibacter</taxon>
    </lineage>
</organism>
<dbReference type="EMBL" id="CACRUE010000012">
    <property type="protein sequence ID" value="VYT75975.1"/>
    <property type="molecule type" value="Genomic_DNA"/>
</dbReference>
<dbReference type="HAMAP" id="MF_00920">
    <property type="entry name" value="FtsY"/>
    <property type="match status" value="1"/>
</dbReference>
<evidence type="ECO:0000256" key="5">
    <source>
        <dbReference type="ARBA" id="ARBA00023134"/>
    </source>
</evidence>
<dbReference type="InterPro" id="IPR042101">
    <property type="entry name" value="SRP54_N_sf"/>
</dbReference>
<comment type="function">
    <text evidence="9">Involved in targeting and insertion of nascent membrane proteins into the cytoplasmic membrane. Acts as a receptor for the complex formed by the signal recognition particle (SRP) and the ribosome-nascent chain (RNC).</text>
</comment>
<dbReference type="SUPFAM" id="SSF47364">
    <property type="entry name" value="Domain of the SRP/SRP receptor G-proteins"/>
    <property type="match status" value="1"/>
</dbReference>
<dbReference type="PANTHER" id="PTHR43134:SF1">
    <property type="entry name" value="SIGNAL RECOGNITION PARTICLE RECEPTOR SUBUNIT ALPHA"/>
    <property type="match status" value="1"/>
</dbReference>
<evidence type="ECO:0000313" key="12">
    <source>
        <dbReference type="EMBL" id="VYT75975.1"/>
    </source>
</evidence>
<dbReference type="FunFam" id="3.40.50.300:FF:000053">
    <property type="entry name" value="Signal recognition particle receptor FtsY"/>
    <property type="match status" value="1"/>
</dbReference>
<dbReference type="CDD" id="cd17874">
    <property type="entry name" value="FtsY"/>
    <property type="match status" value="1"/>
</dbReference>
<dbReference type="Gene3D" id="3.40.50.300">
    <property type="entry name" value="P-loop containing nucleotide triphosphate hydrolases"/>
    <property type="match status" value="1"/>
</dbReference>
<evidence type="ECO:0000256" key="7">
    <source>
        <dbReference type="ARBA" id="ARBA00023170"/>
    </source>
</evidence>
<dbReference type="InterPro" id="IPR003593">
    <property type="entry name" value="AAA+_ATPase"/>
</dbReference>
<evidence type="ECO:0000256" key="6">
    <source>
        <dbReference type="ARBA" id="ARBA00023136"/>
    </source>
</evidence>
<feature type="compositionally biased region" description="Acidic residues" evidence="10">
    <location>
        <begin position="124"/>
        <end position="145"/>
    </location>
</feature>
<dbReference type="PANTHER" id="PTHR43134">
    <property type="entry name" value="SIGNAL RECOGNITION PARTICLE RECEPTOR SUBUNIT ALPHA"/>
    <property type="match status" value="1"/>
</dbReference>
<feature type="region of interest" description="Disordered" evidence="10">
    <location>
        <begin position="14"/>
        <end position="88"/>
    </location>
</feature>